<dbReference type="PROSITE" id="PS50835">
    <property type="entry name" value="IG_LIKE"/>
    <property type="match status" value="1"/>
</dbReference>
<dbReference type="SMART" id="SM00406">
    <property type="entry name" value="IGv"/>
    <property type="match status" value="1"/>
</dbReference>
<accession>A0AAW0H0P3</accession>
<sequence length="153" mass="16578">MKVPTKLLVLQLLLLIGARCDIQMTQSPAFLSASLGESVIITCQSSQNTGWSLAWYQQKHGKPPKLMIYAANSLANGVPSRFSGSRSEQQYSLKISSLQPEDVATYFCQQGYEYPPTVMQVITQTHKEAEACGVAVPAVSPGGPPTETVSQML</sequence>
<evidence type="ECO:0000313" key="7">
    <source>
        <dbReference type="EMBL" id="KAK7795880.1"/>
    </source>
</evidence>
<dbReference type="FunFam" id="2.60.40.10:FF:000212">
    <property type="entry name" value="Immunoglobulin kappa chain variable 12-38"/>
    <property type="match status" value="1"/>
</dbReference>
<feature type="domain" description="Ig-like" evidence="6">
    <location>
        <begin position="4"/>
        <end position="109"/>
    </location>
</feature>
<keyword evidence="8" id="KW-1185">Reference proteome</keyword>
<evidence type="ECO:0000256" key="4">
    <source>
        <dbReference type="ARBA" id="ARBA00043265"/>
    </source>
</evidence>
<dbReference type="InterPro" id="IPR013783">
    <property type="entry name" value="Ig-like_fold"/>
</dbReference>
<dbReference type="Pfam" id="PF07686">
    <property type="entry name" value="V-set"/>
    <property type="match status" value="1"/>
</dbReference>
<comment type="caution">
    <text evidence="7">The sequence shown here is derived from an EMBL/GenBank/DDBJ whole genome shotgun (WGS) entry which is preliminary data.</text>
</comment>
<evidence type="ECO:0000256" key="5">
    <source>
        <dbReference type="SAM" id="SignalP"/>
    </source>
</evidence>
<dbReference type="SUPFAM" id="SSF48726">
    <property type="entry name" value="Immunoglobulin"/>
    <property type="match status" value="1"/>
</dbReference>
<evidence type="ECO:0000313" key="8">
    <source>
        <dbReference type="Proteomes" id="UP001488838"/>
    </source>
</evidence>
<proteinExistence type="predicted"/>
<keyword evidence="5" id="KW-0732">Signal</keyword>
<organism evidence="7 8">
    <name type="scientific">Myodes glareolus</name>
    <name type="common">Bank vole</name>
    <name type="synonym">Clethrionomys glareolus</name>
    <dbReference type="NCBI Taxonomy" id="447135"/>
    <lineage>
        <taxon>Eukaryota</taxon>
        <taxon>Metazoa</taxon>
        <taxon>Chordata</taxon>
        <taxon>Craniata</taxon>
        <taxon>Vertebrata</taxon>
        <taxon>Euteleostomi</taxon>
        <taxon>Mammalia</taxon>
        <taxon>Eutheria</taxon>
        <taxon>Euarchontoglires</taxon>
        <taxon>Glires</taxon>
        <taxon>Rodentia</taxon>
        <taxon>Myomorpha</taxon>
        <taxon>Muroidea</taxon>
        <taxon>Cricetidae</taxon>
        <taxon>Arvicolinae</taxon>
        <taxon>Myodes</taxon>
    </lineage>
</organism>
<dbReference type="GO" id="GO:0005576">
    <property type="term" value="C:extracellular region"/>
    <property type="evidence" value="ECO:0007669"/>
    <property type="project" value="UniProtKB-ARBA"/>
</dbReference>
<reference evidence="7 8" key="1">
    <citation type="journal article" date="2023" name="bioRxiv">
        <title>Conserved and derived expression patterns and positive selection on dental genes reveal complex evolutionary context of ever-growing rodent molars.</title>
        <authorList>
            <person name="Calamari Z.T."/>
            <person name="Song A."/>
            <person name="Cohen E."/>
            <person name="Akter M."/>
            <person name="Roy R.D."/>
            <person name="Hallikas O."/>
            <person name="Christensen M.M."/>
            <person name="Li P."/>
            <person name="Marangoni P."/>
            <person name="Jernvall J."/>
            <person name="Klein O.D."/>
        </authorList>
    </citation>
    <scope>NUCLEOTIDE SEQUENCE [LARGE SCALE GENOMIC DNA]</scope>
    <source>
        <strain evidence="7">V071</strain>
    </source>
</reference>
<dbReference type="InterPro" id="IPR007110">
    <property type="entry name" value="Ig-like_dom"/>
</dbReference>
<dbReference type="Proteomes" id="UP001488838">
    <property type="component" value="Unassembled WGS sequence"/>
</dbReference>
<dbReference type="GO" id="GO:0019814">
    <property type="term" value="C:immunoglobulin complex"/>
    <property type="evidence" value="ECO:0007669"/>
    <property type="project" value="UniProtKB-KW"/>
</dbReference>
<gene>
    <name evidence="7" type="ORF">U0070_010247</name>
</gene>
<dbReference type="GO" id="GO:0005886">
    <property type="term" value="C:plasma membrane"/>
    <property type="evidence" value="ECO:0007669"/>
    <property type="project" value="UniProtKB-ARBA"/>
</dbReference>
<keyword evidence="3" id="KW-1015">Disulfide bond</keyword>
<feature type="chain" id="PRO_5043810521" description="Ig-like domain-containing protein" evidence="5">
    <location>
        <begin position="21"/>
        <end position="153"/>
    </location>
</feature>
<keyword evidence="4" id="KW-1280">Immunoglobulin</keyword>
<dbReference type="InterPro" id="IPR050150">
    <property type="entry name" value="IgV_Light_Chain"/>
</dbReference>
<dbReference type="InterPro" id="IPR013106">
    <property type="entry name" value="Ig_V-set"/>
</dbReference>
<dbReference type="GO" id="GO:0002250">
    <property type="term" value="P:adaptive immune response"/>
    <property type="evidence" value="ECO:0007669"/>
    <property type="project" value="UniProtKB-KW"/>
</dbReference>
<dbReference type="PANTHER" id="PTHR23267">
    <property type="entry name" value="IMMUNOGLOBULIN LIGHT CHAIN"/>
    <property type="match status" value="1"/>
</dbReference>
<feature type="signal peptide" evidence="5">
    <location>
        <begin position="1"/>
        <end position="20"/>
    </location>
</feature>
<dbReference type="InterPro" id="IPR003599">
    <property type="entry name" value="Ig_sub"/>
</dbReference>
<protein>
    <recommendedName>
        <fullName evidence="6">Ig-like domain-containing protein</fullName>
    </recommendedName>
</protein>
<evidence type="ECO:0000256" key="2">
    <source>
        <dbReference type="ARBA" id="ARBA00023130"/>
    </source>
</evidence>
<dbReference type="InterPro" id="IPR036179">
    <property type="entry name" value="Ig-like_dom_sf"/>
</dbReference>
<name>A0AAW0H0P3_MYOGA</name>
<dbReference type="SMART" id="SM00409">
    <property type="entry name" value="IG"/>
    <property type="match status" value="1"/>
</dbReference>
<keyword evidence="2" id="KW-1064">Adaptive immunity</keyword>
<evidence type="ECO:0000259" key="6">
    <source>
        <dbReference type="PROSITE" id="PS50835"/>
    </source>
</evidence>
<dbReference type="Gene3D" id="2.60.40.10">
    <property type="entry name" value="Immunoglobulins"/>
    <property type="match status" value="1"/>
</dbReference>
<dbReference type="EMBL" id="JBBHLL010001621">
    <property type="protein sequence ID" value="KAK7795880.1"/>
    <property type="molecule type" value="Genomic_DNA"/>
</dbReference>
<evidence type="ECO:0000256" key="1">
    <source>
        <dbReference type="ARBA" id="ARBA00022859"/>
    </source>
</evidence>
<keyword evidence="1" id="KW-0391">Immunity</keyword>
<dbReference type="AlphaFoldDB" id="A0AAW0H0P3"/>
<evidence type="ECO:0000256" key="3">
    <source>
        <dbReference type="ARBA" id="ARBA00023157"/>
    </source>
</evidence>